<dbReference type="InterPro" id="IPR044187">
    <property type="entry name" value="At3g01520-like_plant"/>
</dbReference>
<dbReference type="PRINTS" id="PR01438">
    <property type="entry name" value="UNVRSLSTRESS"/>
</dbReference>
<keyword evidence="3" id="KW-1185">Reference proteome</keyword>
<proteinExistence type="predicted"/>
<evidence type="ECO:0000313" key="2">
    <source>
        <dbReference type="EMBL" id="CAK9203442.1"/>
    </source>
</evidence>
<dbReference type="Proteomes" id="UP001497512">
    <property type="component" value="Chromosome 14"/>
</dbReference>
<dbReference type="InterPro" id="IPR006016">
    <property type="entry name" value="UspA"/>
</dbReference>
<reference evidence="2" key="1">
    <citation type="submission" date="2024-02" db="EMBL/GenBank/DDBJ databases">
        <authorList>
            <consortium name="ELIXIR-Norway"/>
            <consortium name="Elixir Norway"/>
        </authorList>
    </citation>
    <scope>NUCLEOTIDE SEQUENCE</scope>
</reference>
<dbReference type="EMBL" id="OZ019906">
    <property type="protein sequence ID" value="CAK9203442.1"/>
    <property type="molecule type" value="Genomic_DNA"/>
</dbReference>
<dbReference type="InterPro" id="IPR006015">
    <property type="entry name" value="Universal_stress_UspA"/>
</dbReference>
<dbReference type="SUPFAM" id="SSF52402">
    <property type="entry name" value="Adenine nucleotide alpha hydrolases-like"/>
    <property type="match status" value="1"/>
</dbReference>
<dbReference type="CDD" id="cd23659">
    <property type="entry name" value="USP_At3g01520-like"/>
    <property type="match status" value="1"/>
</dbReference>
<evidence type="ECO:0000259" key="1">
    <source>
        <dbReference type="Pfam" id="PF00582"/>
    </source>
</evidence>
<accession>A0ABP0TSI9</accession>
<name>A0ABP0TSI9_9BRYO</name>
<sequence length="183" mass="20431">MGEQETAAATNPKMQVMLGVSHSIQGYPKPSISSRNALNWILTKLVRQSCKKEYKILILHVQVPDQDGFEDMDSVYATGSDVKTQQRKEEKQGLALLEYFVKQCNEAEVDCEAWLSEGDPKLVICKEAKEKRPDLLVLGSRGLGTVQRIFVGGSSSYCSKHAPCPVVIIRRDPNETPYDPMDD</sequence>
<dbReference type="PANTHER" id="PTHR47710:SF1">
    <property type="entry name" value="ADENINE NUCLEOTIDE ALPHA HYDROLASES-LIKE SUPERFAMILY PROTEIN"/>
    <property type="match status" value="1"/>
</dbReference>
<organism evidence="2 3">
    <name type="scientific">Sphagnum troendelagicum</name>
    <dbReference type="NCBI Taxonomy" id="128251"/>
    <lineage>
        <taxon>Eukaryota</taxon>
        <taxon>Viridiplantae</taxon>
        <taxon>Streptophyta</taxon>
        <taxon>Embryophyta</taxon>
        <taxon>Bryophyta</taxon>
        <taxon>Sphagnophytina</taxon>
        <taxon>Sphagnopsida</taxon>
        <taxon>Sphagnales</taxon>
        <taxon>Sphagnaceae</taxon>
        <taxon>Sphagnum</taxon>
    </lineage>
</organism>
<gene>
    <name evidence="2" type="ORF">CSSPTR1EN2_LOCUS6888</name>
</gene>
<dbReference type="InterPro" id="IPR014729">
    <property type="entry name" value="Rossmann-like_a/b/a_fold"/>
</dbReference>
<protein>
    <recommendedName>
        <fullName evidence="1">UspA domain-containing protein</fullName>
    </recommendedName>
</protein>
<feature type="domain" description="UspA" evidence="1">
    <location>
        <begin position="32"/>
        <end position="170"/>
    </location>
</feature>
<dbReference type="Gene3D" id="3.40.50.620">
    <property type="entry name" value="HUPs"/>
    <property type="match status" value="1"/>
</dbReference>
<dbReference type="PANTHER" id="PTHR47710">
    <property type="entry name" value="ADENINE NUCLEOTIDE ALPHA HYDROLASES-LIKE SUPERFAMILY PROTEIN"/>
    <property type="match status" value="1"/>
</dbReference>
<evidence type="ECO:0000313" key="3">
    <source>
        <dbReference type="Proteomes" id="UP001497512"/>
    </source>
</evidence>
<dbReference type="Pfam" id="PF00582">
    <property type="entry name" value="Usp"/>
    <property type="match status" value="1"/>
</dbReference>